<dbReference type="Gene3D" id="3.30.1120.10">
    <property type="match status" value="1"/>
</dbReference>
<feature type="signal peptide" evidence="7">
    <location>
        <begin position="1"/>
        <end position="20"/>
    </location>
</feature>
<evidence type="ECO:0000256" key="7">
    <source>
        <dbReference type="SAM" id="SignalP"/>
    </source>
</evidence>
<comment type="similarity">
    <text evidence="2">Belongs to the sulfatase family.</text>
</comment>
<evidence type="ECO:0000313" key="10">
    <source>
        <dbReference type="Proteomes" id="UP000324479"/>
    </source>
</evidence>
<evidence type="ECO:0000256" key="1">
    <source>
        <dbReference type="ARBA" id="ARBA00001913"/>
    </source>
</evidence>
<evidence type="ECO:0000256" key="5">
    <source>
        <dbReference type="ARBA" id="ARBA00022801"/>
    </source>
</evidence>
<dbReference type="InterPro" id="IPR017850">
    <property type="entry name" value="Alkaline_phosphatase_core_sf"/>
</dbReference>
<keyword evidence="5" id="KW-0378">Hydrolase</keyword>
<dbReference type="InterPro" id="IPR024607">
    <property type="entry name" value="Sulfatase_CS"/>
</dbReference>
<dbReference type="RefSeq" id="WP_150075175.1">
    <property type="nucleotide sequence ID" value="NZ_VWOX01000002.1"/>
</dbReference>
<reference evidence="9 10" key="1">
    <citation type="submission" date="2019-08" db="EMBL/GenBank/DDBJ databases">
        <authorList>
            <person name="Dhanesh K."/>
            <person name="Kumar G."/>
            <person name="Sasikala C."/>
            <person name="Venkata Ramana C."/>
        </authorList>
    </citation>
    <scope>NUCLEOTIDE SEQUENCE [LARGE SCALE GENOMIC DNA]</scope>
    <source>
        <strain evidence="9 10">JC645</strain>
    </source>
</reference>
<dbReference type="CDD" id="cd16144">
    <property type="entry name" value="ARS_like"/>
    <property type="match status" value="1"/>
</dbReference>
<evidence type="ECO:0000256" key="3">
    <source>
        <dbReference type="ARBA" id="ARBA00022723"/>
    </source>
</evidence>
<dbReference type="GO" id="GO:0004065">
    <property type="term" value="F:arylsulfatase activity"/>
    <property type="evidence" value="ECO:0007669"/>
    <property type="project" value="TreeGrafter"/>
</dbReference>
<dbReference type="GO" id="GO:0046872">
    <property type="term" value="F:metal ion binding"/>
    <property type="evidence" value="ECO:0007669"/>
    <property type="project" value="UniProtKB-KW"/>
</dbReference>
<evidence type="ECO:0000259" key="8">
    <source>
        <dbReference type="Pfam" id="PF00884"/>
    </source>
</evidence>
<keyword evidence="3" id="KW-0479">Metal-binding</keyword>
<feature type="chain" id="PRO_5024269991" evidence="7">
    <location>
        <begin position="21"/>
        <end position="512"/>
    </location>
</feature>
<dbReference type="EMBL" id="VWOX01000002">
    <property type="protein sequence ID" value="KAA5546169.1"/>
    <property type="molecule type" value="Genomic_DNA"/>
</dbReference>
<dbReference type="AlphaFoldDB" id="A0A5M6DIY7"/>
<keyword evidence="10" id="KW-1185">Reference proteome</keyword>
<dbReference type="PANTHER" id="PTHR42693">
    <property type="entry name" value="ARYLSULFATASE FAMILY MEMBER"/>
    <property type="match status" value="1"/>
</dbReference>
<sequence>MTARFAAFACWFLAVIAAAASVSGASSERPNIVVFLVDDMGVMDTSVPFLTDDQGQPKAYPLNELYRTPNMRRLAEQGIRFNQFYAMSVCSPTRISIMTGQNAARHGATNWINPRQNNRGPMGPPNWNWEGLRGDSVTLPKLLQQAGYQTIHVGKGHFGPTDTEGADPINLGFDINVAGASFGAPGSYYAKEGYGLHSRRSHHAVPHLQKYHGTETFLTEALTLEAQERLDRCVQAEQPFYLYMAHYAVHAPFQSDPRFATHYADSGLSANAQAFATLIEGMDKSLGDLMDHLERLGVAENTLILFLGDNGSDAPLGGPHEVACAAPLRGKKGAHYEGGMRVPFIAAWAKPSPENPNQRDLPIPAGALQTQIAAVHDLFPTIIRVAGADAPETHPVDGRELQRLLIGQSDPERPETFLMHYPHSPHRSDYFTCYRDGDWKVIYHYFPSQQSGGSHYQLFNLANDPFESEDLSESEPEQLRRMMGRLADQLESHQALYPVAKDGKVALKPEQP</sequence>
<proteinExistence type="inferred from homology"/>
<evidence type="ECO:0000313" key="9">
    <source>
        <dbReference type="EMBL" id="KAA5546169.1"/>
    </source>
</evidence>
<keyword evidence="4 7" id="KW-0732">Signal</keyword>
<dbReference type="InterPro" id="IPR050738">
    <property type="entry name" value="Sulfatase"/>
</dbReference>
<organism evidence="9 10">
    <name type="scientific">Roseiconus nitratireducens</name>
    <dbReference type="NCBI Taxonomy" id="2605748"/>
    <lineage>
        <taxon>Bacteria</taxon>
        <taxon>Pseudomonadati</taxon>
        <taxon>Planctomycetota</taxon>
        <taxon>Planctomycetia</taxon>
        <taxon>Pirellulales</taxon>
        <taxon>Pirellulaceae</taxon>
        <taxon>Roseiconus</taxon>
    </lineage>
</organism>
<dbReference type="PANTHER" id="PTHR42693:SF42">
    <property type="entry name" value="ARYLSULFATASE G"/>
    <property type="match status" value="1"/>
</dbReference>
<gene>
    <name evidence="9" type="ORF">FYK55_04545</name>
</gene>
<protein>
    <submittedName>
        <fullName evidence="9">Sulfatase</fullName>
    </submittedName>
</protein>
<feature type="domain" description="Sulfatase N-terminal" evidence="8">
    <location>
        <begin position="30"/>
        <end position="387"/>
    </location>
</feature>
<comment type="cofactor">
    <cofactor evidence="1">
        <name>Ca(2+)</name>
        <dbReference type="ChEBI" id="CHEBI:29108"/>
    </cofactor>
</comment>
<name>A0A5M6DIY7_9BACT</name>
<evidence type="ECO:0000256" key="6">
    <source>
        <dbReference type="ARBA" id="ARBA00022837"/>
    </source>
</evidence>
<dbReference type="InterPro" id="IPR000917">
    <property type="entry name" value="Sulfatase_N"/>
</dbReference>
<accession>A0A5M6DIY7</accession>
<dbReference type="Pfam" id="PF00884">
    <property type="entry name" value="Sulfatase"/>
    <property type="match status" value="1"/>
</dbReference>
<evidence type="ECO:0000256" key="4">
    <source>
        <dbReference type="ARBA" id="ARBA00022729"/>
    </source>
</evidence>
<dbReference type="SUPFAM" id="SSF53649">
    <property type="entry name" value="Alkaline phosphatase-like"/>
    <property type="match status" value="1"/>
</dbReference>
<dbReference type="Gene3D" id="3.40.720.10">
    <property type="entry name" value="Alkaline Phosphatase, subunit A"/>
    <property type="match status" value="1"/>
</dbReference>
<dbReference type="PROSITE" id="PS00523">
    <property type="entry name" value="SULFATASE_1"/>
    <property type="match status" value="1"/>
</dbReference>
<comment type="caution">
    <text evidence="9">The sequence shown here is derived from an EMBL/GenBank/DDBJ whole genome shotgun (WGS) entry which is preliminary data.</text>
</comment>
<dbReference type="Proteomes" id="UP000324479">
    <property type="component" value="Unassembled WGS sequence"/>
</dbReference>
<keyword evidence="6" id="KW-0106">Calcium</keyword>
<evidence type="ECO:0000256" key="2">
    <source>
        <dbReference type="ARBA" id="ARBA00008779"/>
    </source>
</evidence>